<dbReference type="Proteomes" id="UP000313359">
    <property type="component" value="Unassembled WGS sequence"/>
</dbReference>
<dbReference type="EMBL" id="ML122298">
    <property type="protein sequence ID" value="RPD55158.1"/>
    <property type="molecule type" value="Genomic_DNA"/>
</dbReference>
<evidence type="ECO:0008006" key="3">
    <source>
        <dbReference type="Google" id="ProtNLM"/>
    </source>
</evidence>
<accession>A0A5C2RTX8</accession>
<evidence type="ECO:0000313" key="1">
    <source>
        <dbReference type="EMBL" id="RPD55158.1"/>
    </source>
</evidence>
<gene>
    <name evidence="1" type="ORF">L227DRAFT_579973</name>
</gene>
<dbReference type="OrthoDB" id="2754197at2759"/>
<protein>
    <recommendedName>
        <fullName evidence="3">F-box domain-containing protein</fullName>
    </recommendedName>
</protein>
<organism evidence="1 2">
    <name type="scientific">Lentinus tigrinus ALCF2SS1-6</name>
    <dbReference type="NCBI Taxonomy" id="1328759"/>
    <lineage>
        <taxon>Eukaryota</taxon>
        <taxon>Fungi</taxon>
        <taxon>Dikarya</taxon>
        <taxon>Basidiomycota</taxon>
        <taxon>Agaricomycotina</taxon>
        <taxon>Agaricomycetes</taxon>
        <taxon>Polyporales</taxon>
        <taxon>Polyporaceae</taxon>
        <taxon>Lentinus</taxon>
    </lineage>
</organism>
<name>A0A5C2RTX8_9APHY</name>
<proteinExistence type="predicted"/>
<keyword evidence="2" id="KW-1185">Reference proteome</keyword>
<dbReference type="AlphaFoldDB" id="A0A5C2RTX8"/>
<sequence>MDTWKLPLDVLLHIISLARIKTKSRMVKTCRILHREGGKTLLRSCGVLLCTRNQIVSFLFFMRADPPGRFPSLRSFHLRAAEGLPMESEILLAGFFTELAERHSGLRTLRIHGYNLTGECSNDELARAVSRLRSITDLKLDFVSHSAWSIMRTAMLSRLVKADISVQDPVPFPESRTLVDIDLTHLLEGSCDTLQSFSFVGSHLNRIVTSRGPVYHRLQTLYHKAGEWLPEISHYITAFPALKSLSVAQEDSFLYAEGYASLRDVNQHYQHAHGSWPSLDYFWGTTQHLHALSLTCHVAHILLDDIDEEVHAEMLGAVLDDVRPVRVELASYALSNFRDLDWTGALCAQREPPMQFLKITMRLMGNEDDTLGEAIDAICAALASTSLRAFQLDIQCVGRPLMSYGRIEVMDLQTTAQSFQDACPSLEAVLIESDYFPDEKHRKARIGSASRCRRLLGPNGRV</sequence>
<evidence type="ECO:0000313" key="2">
    <source>
        <dbReference type="Proteomes" id="UP000313359"/>
    </source>
</evidence>
<reference evidence="1" key="1">
    <citation type="journal article" date="2018" name="Genome Biol. Evol.">
        <title>Genomics and development of Lentinus tigrinus, a white-rot wood-decaying mushroom with dimorphic fruiting bodies.</title>
        <authorList>
            <person name="Wu B."/>
            <person name="Xu Z."/>
            <person name="Knudson A."/>
            <person name="Carlson A."/>
            <person name="Chen N."/>
            <person name="Kovaka S."/>
            <person name="LaButti K."/>
            <person name="Lipzen A."/>
            <person name="Pennachio C."/>
            <person name="Riley R."/>
            <person name="Schakwitz W."/>
            <person name="Umezawa K."/>
            <person name="Ohm R.A."/>
            <person name="Grigoriev I.V."/>
            <person name="Nagy L.G."/>
            <person name="Gibbons J."/>
            <person name="Hibbett D."/>
        </authorList>
    </citation>
    <scope>NUCLEOTIDE SEQUENCE [LARGE SCALE GENOMIC DNA]</scope>
    <source>
        <strain evidence="1">ALCF2SS1-6</strain>
    </source>
</reference>